<name>A0A511MSK8_9NOCA</name>
<accession>A0A511MSK8</accession>
<dbReference type="CDD" id="cd05931">
    <property type="entry name" value="FAAL"/>
    <property type="match status" value="1"/>
</dbReference>
<keyword evidence="4" id="KW-0443">Lipid metabolism</keyword>
<dbReference type="InterPro" id="IPR040097">
    <property type="entry name" value="FAAL/FAAC"/>
</dbReference>
<reference evidence="7 8" key="1">
    <citation type="submission" date="2019-07" db="EMBL/GenBank/DDBJ databases">
        <title>Whole genome shotgun sequence of Nocardia ninae NBRC 108245.</title>
        <authorList>
            <person name="Hosoyama A."/>
            <person name="Uohara A."/>
            <person name="Ohji S."/>
            <person name="Ichikawa N."/>
        </authorList>
    </citation>
    <scope>NUCLEOTIDE SEQUENCE [LARGE SCALE GENOMIC DNA]</scope>
    <source>
        <strain evidence="7 8">NBRC 108245</strain>
    </source>
</reference>
<dbReference type="InterPro" id="IPR042099">
    <property type="entry name" value="ANL_N_sf"/>
</dbReference>
<gene>
    <name evidence="7" type="ORF">NN4_75350</name>
</gene>
<comment type="caution">
    <text evidence="7">The sequence shown here is derived from an EMBL/GenBank/DDBJ whole genome shotgun (WGS) entry which is preliminary data.</text>
</comment>
<dbReference type="Gene3D" id="3.30.300.30">
    <property type="match status" value="1"/>
</dbReference>
<dbReference type="FunFam" id="3.40.50.12780:FF:000013">
    <property type="entry name" value="Long-chain-fatty-acid--AMP ligase FadD32"/>
    <property type="match status" value="1"/>
</dbReference>
<evidence type="ECO:0000259" key="6">
    <source>
        <dbReference type="Pfam" id="PF23024"/>
    </source>
</evidence>
<dbReference type="OrthoDB" id="3671040at2"/>
<protein>
    <submittedName>
        <fullName evidence="7">Acyl-CoA synthetase</fullName>
    </submittedName>
</protein>
<feature type="domain" description="AMP-dependent synthetase/ligase" evidence="5">
    <location>
        <begin position="21"/>
        <end position="427"/>
    </location>
</feature>
<keyword evidence="8" id="KW-1185">Reference proteome</keyword>
<dbReference type="PANTHER" id="PTHR22754">
    <property type="entry name" value="DISCO-INTERACTING PROTEIN 2 DIP2 -RELATED"/>
    <property type="match status" value="1"/>
</dbReference>
<dbReference type="AlphaFoldDB" id="A0A511MSK8"/>
<evidence type="ECO:0000256" key="3">
    <source>
        <dbReference type="ARBA" id="ARBA00022832"/>
    </source>
</evidence>
<evidence type="ECO:0000259" key="5">
    <source>
        <dbReference type="Pfam" id="PF00501"/>
    </source>
</evidence>
<evidence type="ECO:0000313" key="7">
    <source>
        <dbReference type="EMBL" id="GEM43016.1"/>
    </source>
</evidence>
<dbReference type="Gene3D" id="3.40.50.12780">
    <property type="entry name" value="N-terminal domain of ligase-like"/>
    <property type="match status" value="1"/>
</dbReference>
<dbReference type="Pfam" id="PF23024">
    <property type="entry name" value="AMP-dom_DIP2-like"/>
    <property type="match status" value="1"/>
</dbReference>
<evidence type="ECO:0000256" key="1">
    <source>
        <dbReference type="ARBA" id="ARBA00006432"/>
    </source>
</evidence>
<proteinExistence type="inferred from homology"/>
<evidence type="ECO:0000313" key="8">
    <source>
        <dbReference type="Proteomes" id="UP000321424"/>
    </source>
</evidence>
<dbReference type="RefSeq" id="WP_147141022.1">
    <property type="nucleotide sequence ID" value="NZ_BJXA01000084.1"/>
</dbReference>
<organism evidence="7 8">
    <name type="scientific">Nocardia ninae NBRC 108245</name>
    <dbReference type="NCBI Taxonomy" id="1210091"/>
    <lineage>
        <taxon>Bacteria</taxon>
        <taxon>Bacillati</taxon>
        <taxon>Actinomycetota</taxon>
        <taxon>Actinomycetes</taxon>
        <taxon>Mycobacteriales</taxon>
        <taxon>Nocardiaceae</taxon>
        <taxon>Nocardia</taxon>
    </lineage>
</organism>
<dbReference type="GO" id="GO:0005886">
    <property type="term" value="C:plasma membrane"/>
    <property type="evidence" value="ECO:0007669"/>
    <property type="project" value="TreeGrafter"/>
</dbReference>
<evidence type="ECO:0000256" key="2">
    <source>
        <dbReference type="ARBA" id="ARBA00022598"/>
    </source>
</evidence>
<dbReference type="Pfam" id="PF00501">
    <property type="entry name" value="AMP-binding"/>
    <property type="match status" value="1"/>
</dbReference>
<sequence length="588" mass="63614">MTTTLLTGGALEYDTLVRALTNQAALRPDRVAYSFLHYPDSSSQHGETESLTYAEIDRAARAYAATLLQVARPGDRAVLLLPPGLEYVKAFFGCLYAGIIAVPLYPPSAHNSNGRIDAVCVDADPACLVTTDGALANVTAWLDNSPTDTTRLIVTTGEVDEKLAIDWEPVLVDREQIALLQYTSGSTRTPAGVMVPHRGLLDNARQVYEMMYHVGVSADEEVGFVSWLPLFHDMGLMVGVIMPIINGHGVVQMSPTSFLRRPQRWLQAISDHPAQVFAASPNVGYELCAERIGPKELEGIDLSRWRYALSGAEPVRVSTIEKFHAAFADHGLARSSLIAGYGLAESTLIVSVNWRTLSGVQTLTVDREALASGQVVVAQDGASIVSGGAAAPGTTIQIVDPETREPLPEDRLGEIWVAGPAVCTGYYNRPEETEHTFRGELAPRDGKYYLRTGDIGFLHDGEVYPTTRLKDLIIIDGRNYYPPDLEDAAEQAHPLVLPGRCSAFSVEVGVQEKIVVLIEARIPSDDEATAQALRNAVRQAIFTVHDVGVHEVVLLGPGAIPRTSSGKIQRSASRTAYLDGTLRLPGAK</sequence>
<evidence type="ECO:0000256" key="4">
    <source>
        <dbReference type="ARBA" id="ARBA00023098"/>
    </source>
</evidence>
<keyword evidence="2" id="KW-0436">Ligase</keyword>
<comment type="similarity">
    <text evidence="1">Belongs to the ATP-dependent AMP-binding enzyme family.</text>
</comment>
<dbReference type="InterPro" id="IPR045851">
    <property type="entry name" value="AMP-bd_C_sf"/>
</dbReference>
<dbReference type="GO" id="GO:0016874">
    <property type="term" value="F:ligase activity"/>
    <property type="evidence" value="ECO:0007669"/>
    <property type="project" value="UniProtKB-KW"/>
</dbReference>
<dbReference type="EMBL" id="BJXA01000084">
    <property type="protein sequence ID" value="GEM43016.1"/>
    <property type="molecule type" value="Genomic_DNA"/>
</dbReference>
<feature type="domain" description="AMP-binding enzyme C-terminal" evidence="6">
    <location>
        <begin position="471"/>
        <end position="583"/>
    </location>
</feature>
<keyword evidence="3" id="KW-0276">Fatty acid metabolism</keyword>
<dbReference type="Proteomes" id="UP000321424">
    <property type="component" value="Unassembled WGS sequence"/>
</dbReference>
<dbReference type="GO" id="GO:0070566">
    <property type="term" value="F:adenylyltransferase activity"/>
    <property type="evidence" value="ECO:0007669"/>
    <property type="project" value="TreeGrafter"/>
</dbReference>
<dbReference type="InterPro" id="IPR025110">
    <property type="entry name" value="AMP-bd_C"/>
</dbReference>
<dbReference type="SUPFAM" id="SSF56801">
    <property type="entry name" value="Acetyl-CoA synthetase-like"/>
    <property type="match status" value="1"/>
</dbReference>
<dbReference type="GO" id="GO:0006633">
    <property type="term" value="P:fatty acid biosynthetic process"/>
    <property type="evidence" value="ECO:0007669"/>
    <property type="project" value="TreeGrafter"/>
</dbReference>
<dbReference type="PANTHER" id="PTHR22754:SF32">
    <property type="entry name" value="DISCO-INTERACTING PROTEIN 2"/>
    <property type="match status" value="1"/>
</dbReference>
<dbReference type="GO" id="GO:0071766">
    <property type="term" value="P:Actinobacterium-type cell wall biogenesis"/>
    <property type="evidence" value="ECO:0007669"/>
    <property type="project" value="UniProtKB-ARBA"/>
</dbReference>
<dbReference type="InterPro" id="IPR000873">
    <property type="entry name" value="AMP-dep_synth/lig_dom"/>
</dbReference>